<dbReference type="Proteomes" id="UP000003250">
    <property type="component" value="Unassembled WGS sequence"/>
</dbReference>
<dbReference type="AlphaFoldDB" id="H0HNE8"/>
<protein>
    <recommendedName>
        <fullName evidence="3">Cytoplasmic protein</fullName>
    </recommendedName>
</protein>
<name>H0HNE8_9HYPH</name>
<proteinExistence type="predicted"/>
<gene>
    <name evidence="1" type="ORF">MAXJ12_08354</name>
</gene>
<dbReference type="PATRIC" id="fig|1107882.3.peg.1630"/>
<dbReference type="EMBL" id="AHAM01000057">
    <property type="protein sequence ID" value="EHK57720.1"/>
    <property type="molecule type" value="Genomic_DNA"/>
</dbReference>
<dbReference type="OrthoDB" id="361944at2"/>
<evidence type="ECO:0000313" key="1">
    <source>
        <dbReference type="EMBL" id="EHK57720.1"/>
    </source>
</evidence>
<sequence>MVANNGLTEPQRAFLARFIPRGWLHGVREDPDEQRAVDVAVRKKWLRRELREVHFTPAGRIALADGEPKPEPDDVACDWSNVAIPPDRAKRAVSLRLDADVLAFFKDAGARGYQTRINAVLRHFMQEKQRQEGSNG</sequence>
<dbReference type="Pfam" id="PF14384">
    <property type="entry name" value="BrnA_antitoxin"/>
    <property type="match status" value="1"/>
</dbReference>
<organism evidence="1 2">
    <name type="scientific">Mesorhizobium alhagi CCNWXJ12-2</name>
    <dbReference type="NCBI Taxonomy" id="1107882"/>
    <lineage>
        <taxon>Bacteria</taxon>
        <taxon>Pseudomonadati</taxon>
        <taxon>Pseudomonadota</taxon>
        <taxon>Alphaproteobacteria</taxon>
        <taxon>Hyphomicrobiales</taxon>
        <taxon>Phyllobacteriaceae</taxon>
        <taxon>Allomesorhizobium</taxon>
    </lineage>
</organism>
<evidence type="ECO:0000313" key="2">
    <source>
        <dbReference type="Proteomes" id="UP000003250"/>
    </source>
</evidence>
<keyword evidence="2" id="KW-1185">Reference proteome</keyword>
<reference evidence="1 2" key="1">
    <citation type="journal article" date="2012" name="J. Bacteriol.">
        <title>Draft Genome Sequence of Mesorhizobium alhagi CCNWXJ12-2T, a Novel Salt-Resistant Species Isolated from the Desert of Northwestern China.</title>
        <authorList>
            <person name="Zhou M."/>
            <person name="Chen W."/>
            <person name="Chen H."/>
            <person name="Wei G."/>
        </authorList>
    </citation>
    <scope>NUCLEOTIDE SEQUENCE [LARGE SCALE GENOMIC DNA]</scope>
    <source>
        <strain evidence="1 2">CCNWXJ12-2</strain>
    </source>
</reference>
<evidence type="ECO:0008006" key="3">
    <source>
        <dbReference type="Google" id="ProtNLM"/>
    </source>
</evidence>
<dbReference type="InterPro" id="IPR025528">
    <property type="entry name" value="BrnA_antitoxin"/>
</dbReference>
<accession>H0HNE8</accession>